<dbReference type="AlphaFoldDB" id="A0A1I2YLB5"/>
<organism evidence="2 3">
    <name type="scientific">Pedobacter insulae</name>
    <dbReference type="NCBI Taxonomy" id="414048"/>
    <lineage>
        <taxon>Bacteria</taxon>
        <taxon>Pseudomonadati</taxon>
        <taxon>Bacteroidota</taxon>
        <taxon>Sphingobacteriia</taxon>
        <taxon>Sphingobacteriales</taxon>
        <taxon>Sphingobacteriaceae</taxon>
        <taxon>Pedobacter</taxon>
    </lineage>
</organism>
<dbReference type="STRING" id="414048.SAMN04489864_107146"/>
<keyword evidence="3" id="KW-1185">Reference proteome</keyword>
<name>A0A1I2YLB5_9SPHI</name>
<feature type="region of interest" description="Disordered" evidence="1">
    <location>
        <begin position="88"/>
        <end position="163"/>
    </location>
</feature>
<feature type="compositionally biased region" description="Basic and acidic residues" evidence="1">
    <location>
        <begin position="88"/>
        <end position="100"/>
    </location>
</feature>
<evidence type="ECO:0000313" key="3">
    <source>
        <dbReference type="Proteomes" id="UP000199666"/>
    </source>
</evidence>
<sequence>MKKLIYTIALVMIGITASNAQELGKRKAPAREGRDARERVEVRRSERHDKLTSEQRAERAANVMQRRLALTDEQKQKVKEIELTRAKKHEEWRKQDEKAMKSKMKDRKAFMESSRERIERILTEEQRKTLASSREGLKEKMRDHKGKRPDRPSLRTPQPAPSN</sequence>
<protein>
    <recommendedName>
        <fullName evidence="4">LTXXQ motif family protein</fullName>
    </recommendedName>
</protein>
<evidence type="ECO:0000313" key="2">
    <source>
        <dbReference type="EMBL" id="SFH25846.1"/>
    </source>
</evidence>
<dbReference type="OrthoDB" id="1448514at2"/>
<evidence type="ECO:0000256" key="1">
    <source>
        <dbReference type="SAM" id="MobiDB-lite"/>
    </source>
</evidence>
<reference evidence="2 3" key="1">
    <citation type="submission" date="2016-10" db="EMBL/GenBank/DDBJ databases">
        <authorList>
            <person name="de Groot N.N."/>
        </authorList>
    </citation>
    <scope>NUCLEOTIDE SEQUENCE [LARGE SCALE GENOMIC DNA]</scope>
    <source>
        <strain evidence="2 3">DSM 18684</strain>
    </source>
</reference>
<proteinExistence type="predicted"/>
<evidence type="ECO:0008006" key="4">
    <source>
        <dbReference type="Google" id="ProtNLM"/>
    </source>
</evidence>
<feature type="compositionally biased region" description="Basic and acidic residues" evidence="1">
    <location>
        <begin position="107"/>
        <end position="128"/>
    </location>
</feature>
<accession>A0A1I2YLB5</accession>
<feature type="compositionally biased region" description="Basic and acidic residues" evidence="1">
    <location>
        <begin position="23"/>
        <end position="58"/>
    </location>
</feature>
<gene>
    <name evidence="2" type="ORF">SAMN04489864_107146</name>
</gene>
<dbReference type="Proteomes" id="UP000199666">
    <property type="component" value="Unassembled WGS sequence"/>
</dbReference>
<dbReference type="EMBL" id="FOPP01000007">
    <property type="protein sequence ID" value="SFH25846.1"/>
    <property type="molecule type" value="Genomic_DNA"/>
</dbReference>
<dbReference type="RefSeq" id="WP_143095955.1">
    <property type="nucleotide sequence ID" value="NZ_FOPP01000007.1"/>
</dbReference>
<feature type="region of interest" description="Disordered" evidence="1">
    <location>
        <begin position="22"/>
        <end position="58"/>
    </location>
</feature>